<evidence type="ECO:0000256" key="10">
    <source>
        <dbReference type="ARBA" id="ARBA00022840"/>
    </source>
</evidence>
<keyword evidence="5 13" id="KW-0150">Chloroplast</keyword>
<evidence type="ECO:0000256" key="8">
    <source>
        <dbReference type="ARBA" id="ARBA00022684"/>
    </source>
</evidence>
<reference evidence="15 16" key="1">
    <citation type="submission" date="2017-09" db="EMBL/GenBank/DDBJ databases">
        <title>WGS assembly of Aquilegia coerulea Goldsmith.</title>
        <authorList>
            <person name="Hodges S."/>
            <person name="Kramer E."/>
            <person name="Nordborg M."/>
            <person name="Tomkins J."/>
            <person name="Borevitz J."/>
            <person name="Derieg N."/>
            <person name="Yan J."/>
            <person name="Mihaltcheva S."/>
            <person name="Hayes R.D."/>
            <person name="Rokhsar D."/>
        </authorList>
    </citation>
    <scope>NUCLEOTIDE SEQUENCE [LARGE SCALE GENOMIC DNA]</scope>
    <source>
        <strain evidence="16">cv. Goldsmith</strain>
    </source>
</reference>
<evidence type="ECO:0000256" key="12">
    <source>
        <dbReference type="ARBA" id="ARBA00023157"/>
    </source>
</evidence>
<dbReference type="SUPFAM" id="SSF55931">
    <property type="entry name" value="Glutamine synthetase/guanido kinase"/>
    <property type="match status" value="1"/>
</dbReference>
<keyword evidence="9 13" id="KW-0547">Nucleotide-binding</keyword>
<dbReference type="UniPathway" id="UPA00142">
    <property type="reaction ID" value="UER00209"/>
</dbReference>
<evidence type="ECO:0000256" key="14">
    <source>
        <dbReference type="PIRSR" id="PIRSR017901-50"/>
    </source>
</evidence>
<dbReference type="Gene3D" id="3.30.590.20">
    <property type="match status" value="1"/>
</dbReference>
<dbReference type="OrthoDB" id="2012853at2759"/>
<keyword evidence="7" id="KW-0934">Plastid</keyword>
<evidence type="ECO:0000256" key="2">
    <source>
        <dbReference type="ARBA" id="ARBA00005006"/>
    </source>
</evidence>
<sequence length="503" mass="57117">MALITQIGCSGYVSSELLQQQQCYVDDKLLFRSLSLNNKKTSHFDDVRCKRGHQLIVAASPPTEDAVIATEPLTKQDLVSYLASGCKPKEQWRIGTEHEKFGFELDTLRPMKYEQIANLLYGLAERFDWEKIMEGDYIIGLKQGKQSVSLEPGGQFELSGAPLETLHQTCAEVNSHLYQVKAVAEEIGIGFLGIGFQPKWAIKDIPIMPKGRYDIMRNYMPQVGTLGLDMMFRTCTVQVNLDFSSEADMIRKFRAGLALQPIATALFANSPFTEGKPNGYLSMRSHIWSDTDNNRTGMLPFVFDDSFGFEQYVDYALDVPMYFVYRKKKYIDCAGMSFRDFMKGKLPSAPGELPTLNDWENHLTTIFPEVRLKRYLEMRGADGGPWRRLCALPAFWVGILYDEVSLQSVLDMTADWTPEERQMLRNKTGLKTPFRDGLLRHVAEDVLKLAKDGLERRGYKETGFLNALAEVVTTGVTPAEKLLELYEGKWGRSVDPVFEELLY</sequence>
<dbReference type="PIRSF" id="PIRSF017901">
    <property type="entry name" value="GCL"/>
    <property type="match status" value="1"/>
</dbReference>
<keyword evidence="6 13" id="KW-0436">Ligase</keyword>
<dbReference type="GO" id="GO:0006750">
    <property type="term" value="P:glutathione biosynthetic process"/>
    <property type="evidence" value="ECO:0007669"/>
    <property type="project" value="UniProtKB-UniRule"/>
</dbReference>
<dbReference type="InterPro" id="IPR035434">
    <property type="entry name" value="GCL_bact_plant"/>
</dbReference>
<evidence type="ECO:0000256" key="5">
    <source>
        <dbReference type="ARBA" id="ARBA00022528"/>
    </source>
</evidence>
<dbReference type="GO" id="GO:0004357">
    <property type="term" value="F:glutamate-cysteine ligase activity"/>
    <property type="evidence" value="ECO:0007669"/>
    <property type="project" value="UniProtKB-UniRule"/>
</dbReference>
<dbReference type="InterPro" id="IPR014746">
    <property type="entry name" value="Gln_synth/guanido_kin_cat_dom"/>
</dbReference>
<comment type="subcellular location">
    <subcellularLocation>
        <location evidence="1 13">Plastid</location>
        <location evidence="1 13">Chloroplast</location>
    </subcellularLocation>
</comment>
<feature type="disulfide bond" evidence="14">
    <location>
        <begin position="170"/>
        <end position="390"/>
    </location>
</feature>
<organism evidence="15 16">
    <name type="scientific">Aquilegia coerulea</name>
    <name type="common">Rocky mountain columbine</name>
    <dbReference type="NCBI Taxonomy" id="218851"/>
    <lineage>
        <taxon>Eukaryota</taxon>
        <taxon>Viridiplantae</taxon>
        <taxon>Streptophyta</taxon>
        <taxon>Embryophyta</taxon>
        <taxon>Tracheophyta</taxon>
        <taxon>Spermatophyta</taxon>
        <taxon>Magnoliopsida</taxon>
        <taxon>Ranunculales</taxon>
        <taxon>Ranunculaceae</taxon>
        <taxon>Thalictroideae</taxon>
        <taxon>Aquilegia</taxon>
    </lineage>
</organism>
<dbReference type="Proteomes" id="UP000230069">
    <property type="component" value="Unassembled WGS sequence"/>
</dbReference>
<keyword evidence="8" id="KW-0317">Glutathione biosynthesis</keyword>
<dbReference type="NCBIfam" id="TIGR01436">
    <property type="entry name" value="glu_cys_lig_pln"/>
    <property type="match status" value="1"/>
</dbReference>
<comment type="catalytic activity">
    <reaction evidence="13">
        <text>L-cysteine + L-glutamate + ATP = gamma-L-glutamyl-L-cysteine + ADP + phosphate + H(+)</text>
        <dbReference type="Rhea" id="RHEA:13285"/>
        <dbReference type="ChEBI" id="CHEBI:15378"/>
        <dbReference type="ChEBI" id="CHEBI:29985"/>
        <dbReference type="ChEBI" id="CHEBI:30616"/>
        <dbReference type="ChEBI" id="CHEBI:35235"/>
        <dbReference type="ChEBI" id="CHEBI:43474"/>
        <dbReference type="ChEBI" id="CHEBI:58173"/>
        <dbReference type="ChEBI" id="CHEBI:456216"/>
        <dbReference type="EC" id="6.3.2.2"/>
    </reaction>
</comment>
<comment type="similarity">
    <text evidence="3 13">Belongs to the carboxylate-amine ligase family. Glutamate--cysteine ligase type 2 subfamily.</text>
</comment>
<dbReference type="PANTHER" id="PTHR34378">
    <property type="entry name" value="GLUTAMATE--CYSTEINE LIGASE, CHLOROPLASTIC"/>
    <property type="match status" value="1"/>
</dbReference>
<comment type="subunit">
    <text evidence="4">Homodimer or monomer when oxidized or reduced, respectively.</text>
</comment>
<dbReference type="PANTHER" id="PTHR34378:SF1">
    <property type="entry name" value="GLUTAMATE--CYSTEINE LIGASE, CHLOROPLASTIC"/>
    <property type="match status" value="1"/>
</dbReference>
<keyword evidence="10 13" id="KW-0067">ATP-binding</keyword>
<evidence type="ECO:0000256" key="6">
    <source>
        <dbReference type="ARBA" id="ARBA00022598"/>
    </source>
</evidence>
<evidence type="ECO:0000256" key="1">
    <source>
        <dbReference type="ARBA" id="ARBA00004229"/>
    </source>
</evidence>
<evidence type="ECO:0000256" key="3">
    <source>
        <dbReference type="ARBA" id="ARBA00010253"/>
    </source>
</evidence>
<evidence type="ECO:0000256" key="9">
    <source>
        <dbReference type="ARBA" id="ARBA00022741"/>
    </source>
</evidence>
<accession>A0A2G5E112</accession>
<dbReference type="EMBL" id="KZ305030">
    <property type="protein sequence ID" value="PIA49449.1"/>
    <property type="molecule type" value="Genomic_DNA"/>
</dbReference>
<keyword evidence="16" id="KW-1185">Reference proteome</keyword>
<protein>
    <recommendedName>
        <fullName evidence="13">Glutamate--cysteine ligase</fullName>
        <ecNumber evidence="13">6.3.2.2</ecNumber>
    </recommendedName>
</protein>
<keyword evidence="12 14" id="KW-1015">Disulfide bond</keyword>
<dbReference type="GO" id="GO:0009507">
    <property type="term" value="C:chloroplast"/>
    <property type="evidence" value="ECO:0007669"/>
    <property type="project" value="UniProtKB-SubCell"/>
</dbReference>
<name>A0A2G5E112_AQUCA</name>
<evidence type="ECO:0000256" key="11">
    <source>
        <dbReference type="ARBA" id="ARBA00022946"/>
    </source>
</evidence>
<proteinExistence type="inferred from homology"/>
<evidence type="ECO:0000256" key="4">
    <source>
        <dbReference type="ARBA" id="ARBA00011153"/>
    </source>
</evidence>
<evidence type="ECO:0000256" key="7">
    <source>
        <dbReference type="ARBA" id="ARBA00022640"/>
    </source>
</evidence>
<evidence type="ECO:0000313" key="16">
    <source>
        <dbReference type="Proteomes" id="UP000230069"/>
    </source>
</evidence>
<keyword evidence="11" id="KW-0809">Transit peptide</keyword>
<dbReference type="Pfam" id="PF04107">
    <property type="entry name" value="GCS2"/>
    <property type="match status" value="1"/>
</dbReference>
<dbReference type="InterPro" id="IPR011556">
    <property type="entry name" value="Glut_cys_lig_pln_type"/>
</dbReference>
<gene>
    <name evidence="15" type="ORF">AQUCO_01300334v1</name>
</gene>
<evidence type="ECO:0000313" key="15">
    <source>
        <dbReference type="EMBL" id="PIA49449.1"/>
    </source>
</evidence>
<comment type="pathway">
    <text evidence="2">Sulfur metabolism; glutathione biosynthesis; glutathione from L-cysteine and L-glutamate: step 1/2.</text>
</comment>
<dbReference type="InterPro" id="IPR006336">
    <property type="entry name" value="GCS2"/>
</dbReference>
<dbReference type="FunFam" id="3.30.590.20:FF:000003">
    <property type="entry name" value="Glutamate--cysteine ligase"/>
    <property type="match status" value="1"/>
</dbReference>
<dbReference type="AlphaFoldDB" id="A0A2G5E112"/>
<evidence type="ECO:0000256" key="13">
    <source>
        <dbReference type="PIRNR" id="PIRNR017901"/>
    </source>
</evidence>
<dbReference type="GO" id="GO:0005524">
    <property type="term" value="F:ATP binding"/>
    <property type="evidence" value="ECO:0007669"/>
    <property type="project" value="UniProtKB-UniRule"/>
</dbReference>
<dbReference type="EC" id="6.3.2.2" evidence="13"/>